<dbReference type="AlphaFoldDB" id="A0A9P4GVW1"/>
<comment type="caution">
    <text evidence="2">The sequence shown here is derived from an EMBL/GenBank/DDBJ whole genome shotgun (WGS) entry which is preliminary data.</text>
</comment>
<protein>
    <submittedName>
        <fullName evidence="2">Uncharacterized protein</fullName>
    </submittedName>
</protein>
<accession>A0A9P4GVW1</accession>
<evidence type="ECO:0000256" key="1">
    <source>
        <dbReference type="SAM" id="MobiDB-lite"/>
    </source>
</evidence>
<dbReference type="Proteomes" id="UP000799777">
    <property type="component" value="Unassembled WGS sequence"/>
</dbReference>
<name>A0A9P4GVW1_9PLEO</name>
<organism evidence="2 3">
    <name type="scientific">Setomelanomma holmii</name>
    <dbReference type="NCBI Taxonomy" id="210430"/>
    <lineage>
        <taxon>Eukaryota</taxon>
        <taxon>Fungi</taxon>
        <taxon>Dikarya</taxon>
        <taxon>Ascomycota</taxon>
        <taxon>Pezizomycotina</taxon>
        <taxon>Dothideomycetes</taxon>
        <taxon>Pleosporomycetidae</taxon>
        <taxon>Pleosporales</taxon>
        <taxon>Pleosporineae</taxon>
        <taxon>Phaeosphaeriaceae</taxon>
        <taxon>Setomelanomma</taxon>
    </lineage>
</organism>
<evidence type="ECO:0000313" key="3">
    <source>
        <dbReference type="Proteomes" id="UP000799777"/>
    </source>
</evidence>
<evidence type="ECO:0000313" key="2">
    <source>
        <dbReference type="EMBL" id="KAF2022462.1"/>
    </source>
</evidence>
<feature type="compositionally biased region" description="Pro residues" evidence="1">
    <location>
        <begin position="60"/>
        <end position="70"/>
    </location>
</feature>
<sequence length="177" mass="18809">MAYREHLRHLSTTRSPEDSLVIYPASHIFNQPATMFATPPTAPHLMNADMDDDSPAHPHSTPPSSPPGPISSPTLSKQANLPHAPSLPSSRTPDAIILHNEIAGVTTSHEMRGNVPTLFEPSSGSGINFKLFELADQFAGARGRDRVMVARGGLKEFVVDGNGVCGLMGRLVGPLGS</sequence>
<reference evidence="2" key="1">
    <citation type="journal article" date="2020" name="Stud. Mycol.">
        <title>101 Dothideomycetes genomes: a test case for predicting lifestyles and emergence of pathogens.</title>
        <authorList>
            <person name="Haridas S."/>
            <person name="Albert R."/>
            <person name="Binder M."/>
            <person name="Bloem J."/>
            <person name="Labutti K."/>
            <person name="Salamov A."/>
            <person name="Andreopoulos B."/>
            <person name="Baker S."/>
            <person name="Barry K."/>
            <person name="Bills G."/>
            <person name="Bluhm B."/>
            <person name="Cannon C."/>
            <person name="Castanera R."/>
            <person name="Culley D."/>
            <person name="Daum C."/>
            <person name="Ezra D."/>
            <person name="Gonzalez J."/>
            <person name="Henrissat B."/>
            <person name="Kuo A."/>
            <person name="Liang C."/>
            <person name="Lipzen A."/>
            <person name="Lutzoni F."/>
            <person name="Magnuson J."/>
            <person name="Mondo S."/>
            <person name="Nolan M."/>
            <person name="Ohm R."/>
            <person name="Pangilinan J."/>
            <person name="Park H.-J."/>
            <person name="Ramirez L."/>
            <person name="Alfaro M."/>
            <person name="Sun H."/>
            <person name="Tritt A."/>
            <person name="Yoshinaga Y."/>
            <person name="Zwiers L.-H."/>
            <person name="Turgeon B."/>
            <person name="Goodwin S."/>
            <person name="Spatafora J."/>
            <person name="Crous P."/>
            <person name="Grigoriev I."/>
        </authorList>
    </citation>
    <scope>NUCLEOTIDE SEQUENCE</scope>
    <source>
        <strain evidence="2">CBS 110217</strain>
    </source>
</reference>
<keyword evidence="3" id="KW-1185">Reference proteome</keyword>
<dbReference type="EMBL" id="ML978634">
    <property type="protein sequence ID" value="KAF2022462.1"/>
    <property type="molecule type" value="Genomic_DNA"/>
</dbReference>
<proteinExistence type="predicted"/>
<feature type="region of interest" description="Disordered" evidence="1">
    <location>
        <begin position="34"/>
        <end position="92"/>
    </location>
</feature>
<gene>
    <name evidence="2" type="ORF">EK21DRAFT_95693</name>
</gene>